<name>A0A6H5GGZ5_9HEMI</name>
<gene>
    <name evidence="2" type="ORF">NTEN_LOCUS8120</name>
</gene>
<dbReference type="AlphaFoldDB" id="A0A6H5GGZ5"/>
<reference evidence="2 3" key="1">
    <citation type="submission" date="2020-02" db="EMBL/GenBank/DDBJ databases">
        <authorList>
            <person name="Ferguson B K."/>
        </authorList>
    </citation>
    <scope>NUCLEOTIDE SEQUENCE [LARGE SCALE GENOMIC DNA]</scope>
</reference>
<evidence type="ECO:0000313" key="2">
    <source>
        <dbReference type="EMBL" id="CAB0002333.1"/>
    </source>
</evidence>
<keyword evidence="3" id="KW-1185">Reference proteome</keyword>
<sequence>MDGMPECRSTEFQRPTNILIAAIEEPSCGLPRGNYDVRRSLNRQYRYLQVREQFFLFFEYIFIDNIFRGNWWNSWVTSAKNKLDKEDSTANTVKKSLSSFFEGLSEVLVPPVEDDTSYVPVIVKDGEPVQLTPLQVSHSEFWARYLFRRALLEDSVAEEERKRKKSETEKETTTGKDLKVRERNDIVIVDSHTPSASTSSKGLSGIRLRHRRGRRWHHGIRSSHVAMLIYYAVLGYLIYRGVIGAGVDDGVNVDDGAGAEAPLASPAPTNTDRFLTDSQSSVNDRFRIHSSQTAVRMLWIRGPGPLSKNVLSVRNHGHYVLGRSAREFRQSVVTKFVSRGQRSLLSNFPEVAS</sequence>
<dbReference type="OrthoDB" id="73788at2759"/>
<dbReference type="EMBL" id="CADCXU010011990">
    <property type="protein sequence ID" value="CAB0002333.1"/>
    <property type="molecule type" value="Genomic_DNA"/>
</dbReference>
<evidence type="ECO:0000313" key="3">
    <source>
        <dbReference type="Proteomes" id="UP000479000"/>
    </source>
</evidence>
<feature type="region of interest" description="Disordered" evidence="1">
    <location>
        <begin position="158"/>
        <end position="177"/>
    </location>
</feature>
<accession>A0A6H5GGZ5</accession>
<protein>
    <submittedName>
        <fullName evidence="2">Uncharacterized protein</fullName>
    </submittedName>
</protein>
<organism evidence="2 3">
    <name type="scientific">Nesidiocoris tenuis</name>
    <dbReference type="NCBI Taxonomy" id="355587"/>
    <lineage>
        <taxon>Eukaryota</taxon>
        <taxon>Metazoa</taxon>
        <taxon>Ecdysozoa</taxon>
        <taxon>Arthropoda</taxon>
        <taxon>Hexapoda</taxon>
        <taxon>Insecta</taxon>
        <taxon>Pterygota</taxon>
        <taxon>Neoptera</taxon>
        <taxon>Paraneoptera</taxon>
        <taxon>Hemiptera</taxon>
        <taxon>Heteroptera</taxon>
        <taxon>Panheteroptera</taxon>
        <taxon>Cimicomorpha</taxon>
        <taxon>Miridae</taxon>
        <taxon>Dicyphina</taxon>
        <taxon>Nesidiocoris</taxon>
    </lineage>
</organism>
<proteinExistence type="predicted"/>
<evidence type="ECO:0000256" key="1">
    <source>
        <dbReference type="SAM" id="MobiDB-lite"/>
    </source>
</evidence>
<dbReference type="Proteomes" id="UP000479000">
    <property type="component" value="Unassembled WGS sequence"/>
</dbReference>